<proteinExistence type="predicted"/>
<accession>A0A1B4LIK2</accession>
<dbReference type="PANTHER" id="PTHR36836:SF1">
    <property type="entry name" value="COLANIC ACID BIOSYNTHESIS PROTEIN WCAK"/>
    <property type="match status" value="1"/>
</dbReference>
<feature type="domain" description="Polysaccharide pyruvyl transferase" evidence="1">
    <location>
        <begin position="473"/>
        <end position="774"/>
    </location>
</feature>
<protein>
    <submittedName>
        <fullName evidence="2">Glycosyl transferase family 1</fullName>
    </submittedName>
</protein>
<evidence type="ECO:0000259" key="1">
    <source>
        <dbReference type="Pfam" id="PF04230"/>
    </source>
</evidence>
<keyword evidence="2" id="KW-0808">Transferase</keyword>
<dbReference type="Pfam" id="PF04230">
    <property type="entry name" value="PS_pyruv_trans"/>
    <property type="match status" value="1"/>
</dbReference>
<reference evidence="2 3" key="1">
    <citation type="submission" date="2015-12" db="EMBL/GenBank/DDBJ databases">
        <title>Diversity of Burkholderia near neighbor genomes.</title>
        <authorList>
            <person name="Sahl J."/>
            <person name="Wagner D."/>
            <person name="Keim P."/>
        </authorList>
    </citation>
    <scope>NUCLEOTIDE SEQUENCE [LARGE SCALE GENOMIC DNA]</scope>
    <source>
        <strain evidence="2 3">MSMB0783</strain>
    </source>
</reference>
<dbReference type="GO" id="GO:0016740">
    <property type="term" value="F:transferase activity"/>
    <property type="evidence" value="ECO:0007669"/>
    <property type="project" value="UniProtKB-KW"/>
</dbReference>
<dbReference type="EMBL" id="CP013421">
    <property type="protein sequence ID" value="AOJ76982.1"/>
    <property type="molecule type" value="Genomic_DNA"/>
</dbReference>
<dbReference type="PANTHER" id="PTHR36836">
    <property type="entry name" value="COLANIC ACID BIOSYNTHESIS PROTEIN WCAK"/>
    <property type="match status" value="1"/>
</dbReference>
<dbReference type="AlphaFoldDB" id="A0A1B4LIK2"/>
<dbReference type="Proteomes" id="UP000243680">
    <property type="component" value="Chromosome 3"/>
</dbReference>
<organism evidence="2 3">
    <name type="scientific">Burkholderia ubonensis</name>
    <dbReference type="NCBI Taxonomy" id="101571"/>
    <lineage>
        <taxon>Bacteria</taxon>
        <taxon>Pseudomonadati</taxon>
        <taxon>Pseudomonadota</taxon>
        <taxon>Betaproteobacteria</taxon>
        <taxon>Burkholderiales</taxon>
        <taxon>Burkholderiaceae</taxon>
        <taxon>Burkholderia</taxon>
        <taxon>Burkholderia cepacia complex</taxon>
    </lineage>
</organism>
<name>A0A1B4LIK2_9BURK</name>
<dbReference type="Gene3D" id="3.40.50.2000">
    <property type="entry name" value="Glycogen Phosphorylase B"/>
    <property type="match status" value="1"/>
</dbReference>
<dbReference type="RefSeq" id="WP_045579543.1">
    <property type="nucleotide sequence ID" value="NZ_CP013421.1"/>
</dbReference>
<evidence type="ECO:0000313" key="2">
    <source>
        <dbReference type="EMBL" id="AOJ76982.1"/>
    </source>
</evidence>
<dbReference type="GeneID" id="45683063"/>
<evidence type="ECO:0000313" key="3">
    <source>
        <dbReference type="Proteomes" id="UP000243680"/>
    </source>
</evidence>
<dbReference type="Pfam" id="PF13692">
    <property type="entry name" value="Glyco_trans_1_4"/>
    <property type="match status" value="1"/>
</dbReference>
<gene>
    <name evidence="2" type="ORF">WJ35_18245</name>
</gene>
<sequence length="883" mass="95616">MKVAIVSPVPLFPVNAGNRSRILNLARAVRSLGCDVHFVYLESRQTGGMDLDAHRDEFGADHVQVLHRTGVALACYRLKRVAWLVRRLAAQAVGSRHAYYTGLDELFSDSFSSQLRALQRRHAFDAVFVEYVFYSRALDAFPDTVVKVLDTHDIFADRHVPFIGRAGAKRYMFSIPPERECEGLRRAHVALAIQADEGDALAARLGSDGAPSVAVLSHLLAFPPQVDCAPHADATFVGSDNQPNRDAMQYFVDEILPHVVARLPAFRVHLAGTIAAAVPDGAHVVKRGPVAELGDAFACAPISINPMLLGTGINIKLLESMALGVPTVSTQTGARGLGEHAAGGVTIVPDADPRAFADALVRLATDRAHRVAQGAAARDAARAWHDAQLRVLRETLAHRACARALAPSTIQRKPDMSKLADLKQRLRVWLYVKRLTAQWRREAARCVARDDAAAGAHLLILPCDPWTLVGSKGDEAMLSAVVERLRAANRALRVSVVTATPQAAQAATRMGFRAVDAWREPWRLTDTVERLAALRPSALVIIGADVMDGYYSPMTSLRLLATADLLVRRGVRGTILGFSFNARPYRPLRHAFDCLDARLLVNVRDDVSLDRFRRFSSAPATLVADSAFMLEPDHASDSVRDTAAWIDARRAVGDVVIAFNLHPMLIRGASDADIAALVAAAQHALRAIAAQRGLGVVLLSHDYRGRDGDDTCLEPLHRALAAALGERLCYPRARMSAAQLKAIAGQVDGVVTGRMHLAIASLGMGVPVAALTYQDKFQGLFRHFGLSDAFLLKPADAMRATRLAAVLERFVAALPQLREQVRAALPRVKDASLRNLRGMIGEVDEIDAIEPSCAAALPVGLHSKPRTSTGALAPQPVEFSRNA</sequence>
<dbReference type="SUPFAM" id="SSF53756">
    <property type="entry name" value="UDP-Glycosyltransferase/glycogen phosphorylase"/>
    <property type="match status" value="1"/>
</dbReference>
<dbReference type="InterPro" id="IPR007345">
    <property type="entry name" value="Polysacch_pyruvyl_Trfase"/>
</dbReference>